<name>A0ABV1DZ00_9FIRM</name>
<dbReference type="PANTHER" id="PTHR38455">
    <property type="entry name" value="HYPOTHETICAL CYTOSOLIC PROTEIN"/>
    <property type="match status" value="1"/>
</dbReference>
<proteinExistence type="predicted"/>
<protein>
    <submittedName>
        <fullName evidence="1">DUF951 domain-containing protein</fullName>
    </submittedName>
</protein>
<sequence>MNVNVGDTLEMKKKHPCGSNRFLVLRSGMDFRIRCLGCGHEIMVPRVKAERNIKKILPASAGENKNGPL</sequence>
<evidence type="ECO:0000313" key="2">
    <source>
        <dbReference type="Proteomes" id="UP001489509"/>
    </source>
</evidence>
<accession>A0ABV1DZ00</accession>
<evidence type="ECO:0000313" key="1">
    <source>
        <dbReference type="EMBL" id="MEQ2440286.1"/>
    </source>
</evidence>
<dbReference type="PANTHER" id="PTHR38455:SF1">
    <property type="entry name" value="DUF951 DOMAIN-CONTAINING PROTEIN"/>
    <property type="match status" value="1"/>
</dbReference>
<dbReference type="PIRSF" id="PIRSF037263">
    <property type="entry name" value="DUF951_bac"/>
    <property type="match status" value="1"/>
</dbReference>
<dbReference type="Proteomes" id="UP001489509">
    <property type="component" value="Unassembled WGS sequence"/>
</dbReference>
<gene>
    <name evidence="1" type="ORF">WMO26_05530</name>
</gene>
<dbReference type="InterPro" id="IPR009296">
    <property type="entry name" value="DUF951"/>
</dbReference>
<dbReference type="EMBL" id="JBBMFD010000006">
    <property type="protein sequence ID" value="MEQ2440286.1"/>
    <property type="molecule type" value="Genomic_DNA"/>
</dbReference>
<comment type="caution">
    <text evidence="1">The sequence shown here is derived from an EMBL/GenBank/DDBJ whole genome shotgun (WGS) entry which is preliminary data.</text>
</comment>
<dbReference type="RefSeq" id="WP_349218749.1">
    <property type="nucleotide sequence ID" value="NZ_JBBMFD010000006.1"/>
</dbReference>
<reference evidence="1 2" key="1">
    <citation type="submission" date="2024-03" db="EMBL/GenBank/DDBJ databases">
        <title>Human intestinal bacterial collection.</title>
        <authorList>
            <person name="Pauvert C."/>
            <person name="Hitch T.C.A."/>
            <person name="Clavel T."/>
        </authorList>
    </citation>
    <scope>NUCLEOTIDE SEQUENCE [LARGE SCALE GENOMIC DNA]</scope>
    <source>
        <strain evidence="1 2">CLA-JM-H44</strain>
    </source>
</reference>
<dbReference type="Pfam" id="PF06107">
    <property type="entry name" value="DUF951"/>
    <property type="match status" value="1"/>
</dbReference>
<organism evidence="1 2">
    <name type="scientific">Solibaculum intestinale</name>
    <dbReference type="NCBI Taxonomy" id="3133165"/>
    <lineage>
        <taxon>Bacteria</taxon>
        <taxon>Bacillati</taxon>
        <taxon>Bacillota</taxon>
        <taxon>Clostridia</taxon>
        <taxon>Eubacteriales</taxon>
        <taxon>Oscillospiraceae</taxon>
        <taxon>Solibaculum</taxon>
    </lineage>
</organism>
<keyword evidence="2" id="KW-1185">Reference proteome</keyword>